<keyword evidence="3" id="KW-1185">Reference proteome</keyword>
<proteinExistence type="predicted"/>
<evidence type="ECO:0000313" key="3">
    <source>
        <dbReference type="Proteomes" id="UP000322873"/>
    </source>
</evidence>
<dbReference type="AlphaFoldDB" id="A0A5M9JT21"/>
<accession>A0A5M9JT21</accession>
<organism evidence="2 3">
    <name type="scientific">Monilinia fructicola</name>
    <name type="common">Brown rot fungus</name>
    <name type="synonym">Ciboria fructicola</name>
    <dbReference type="NCBI Taxonomy" id="38448"/>
    <lineage>
        <taxon>Eukaryota</taxon>
        <taxon>Fungi</taxon>
        <taxon>Dikarya</taxon>
        <taxon>Ascomycota</taxon>
        <taxon>Pezizomycotina</taxon>
        <taxon>Leotiomycetes</taxon>
        <taxon>Helotiales</taxon>
        <taxon>Sclerotiniaceae</taxon>
        <taxon>Monilinia</taxon>
    </lineage>
</organism>
<evidence type="ECO:0000313" key="2">
    <source>
        <dbReference type="EMBL" id="KAA8570055.1"/>
    </source>
</evidence>
<sequence>MRHPPPNHERSIRGVPQVASSHSLHYPTRKTESLKKDQHISSNSSIKDILNDISLRVNNKNDSNDSNDSNNSSNNNNNDNNDYYDYHDYTTTTTTTTTTTATTTATATATAAATTKTHQIPFTSQSYGPVDSYGVNGTDFPCRRRPYLQQSRLSLNARNCLIFQYRLLITIHCLRTQTLPRQ</sequence>
<gene>
    <name evidence="2" type="ORF">EYC84_002391</name>
</gene>
<name>A0A5M9JT21_MONFR</name>
<feature type="compositionally biased region" description="Basic and acidic residues" evidence="1">
    <location>
        <begin position="29"/>
        <end position="39"/>
    </location>
</feature>
<evidence type="ECO:0000256" key="1">
    <source>
        <dbReference type="SAM" id="MobiDB-lite"/>
    </source>
</evidence>
<feature type="compositionally biased region" description="Low complexity" evidence="1">
    <location>
        <begin position="58"/>
        <end position="85"/>
    </location>
</feature>
<feature type="region of interest" description="Disordered" evidence="1">
    <location>
        <begin position="57"/>
        <end position="85"/>
    </location>
</feature>
<comment type="caution">
    <text evidence="2">The sequence shown here is derived from an EMBL/GenBank/DDBJ whole genome shotgun (WGS) entry which is preliminary data.</text>
</comment>
<feature type="compositionally biased region" description="Basic and acidic residues" evidence="1">
    <location>
        <begin position="1"/>
        <end position="12"/>
    </location>
</feature>
<reference evidence="2 3" key="1">
    <citation type="submission" date="2019-06" db="EMBL/GenBank/DDBJ databases">
        <title>Genome Sequence of the Brown Rot Fungal Pathogen Monilinia fructicola.</title>
        <authorList>
            <person name="De Miccolis Angelini R.M."/>
            <person name="Landi L."/>
            <person name="Abate D."/>
            <person name="Pollastro S."/>
            <person name="Romanazzi G."/>
            <person name="Faretra F."/>
        </authorList>
    </citation>
    <scope>NUCLEOTIDE SEQUENCE [LARGE SCALE GENOMIC DNA]</scope>
    <source>
        <strain evidence="2 3">Mfrc123</strain>
    </source>
</reference>
<protein>
    <submittedName>
        <fullName evidence="2">Uncharacterized protein</fullName>
    </submittedName>
</protein>
<dbReference type="EMBL" id="VICG01000007">
    <property type="protein sequence ID" value="KAA8570055.1"/>
    <property type="molecule type" value="Genomic_DNA"/>
</dbReference>
<feature type="region of interest" description="Disordered" evidence="1">
    <location>
        <begin position="1"/>
        <end position="42"/>
    </location>
</feature>
<dbReference type="Proteomes" id="UP000322873">
    <property type="component" value="Unassembled WGS sequence"/>
</dbReference>